<evidence type="ECO:0000313" key="4">
    <source>
        <dbReference type="Proteomes" id="UP000094444"/>
    </source>
</evidence>
<dbReference type="EMBL" id="MAVT02000106">
    <property type="protein sequence ID" value="POS79531.1"/>
    <property type="molecule type" value="Genomic_DNA"/>
</dbReference>
<dbReference type="AlphaFoldDB" id="A0A2P5IAJ9"/>
<keyword evidence="4" id="KW-1185">Reference proteome</keyword>
<evidence type="ECO:0008006" key="5">
    <source>
        <dbReference type="Google" id="ProtNLM"/>
    </source>
</evidence>
<protein>
    <recommendedName>
        <fullName evidence="5">Transmembrane protein</fullName>
    </recommendedName>
</protein>
<feature type="region of interest" description="Disordered" evidence="1">
    <location>
        <begin position="1"/>
        <end position="29"/>
    </location>
</feature>
<name>A0A2P5IAJ9_DIAHE</name>
<evidence type="ECO:0000256" key="1">
    <source>
        <dbReference type="SAM" id="MobiDB-lite"/>
    </source>
</evidence>
<evidence type="ECO:0000313" key="3">
    <source>
        <dbReference type="EMBL" id="POS79531.1"/>
    </source>
</evidence>
<feature type="transmembrane region" description="Helical" evidence="2">
    <location>
        <begin position="104"/>
        <end position="126"/>
    </location>
</feature>
<organism evidence="3 4">
    <name type="scientific">Diaporthe helianthi</name>
    <dbReference type="NCBI Taxonomy" id="158607"/>
    <lineage>
        <taxon>Eukaryota</taxon>
        <taxon>Fungi</taxon>
        <taxon>Dikarya</taxon>
        <taxon>Ascomycota</taxon>
        <taxon>Pezizomycotina</taxon>
        <taxon>Sordariomycetes</taxon>
        <taxon>Sordariomycetidae</taxon>
        <taxon>Diaporthales</taxon>
        <taxon>Diaporthaceae</taxon>
        <taxon>Diaporthe</taxon>
    </lineage>
</organism>
<evidence type="ECO:0000256" key="2">
    <source>
        <dbReference type="SAM" id="Phobius"/>
    </source>
</evidence>
<dbReference type="OrthoDB" id="10420770at2759"/>
<accession>A0A2P5IAJ9</accession>
<feature type="transmembrane region" description="Helical" evidence="2">
    <location>
        <begin position="37"/>
        <end position="56"/>
    </location>
</feature>
<dbReference type="InParanoid" id="A0A2P5IAJ9"/>
<dbReference type="Proteomes" id="UP000094444">
    <property type="component" value="Unassembled WGS sequence"/>
</dbReference>
<sequence>MTGDIRGDTAKVDRPESAHVKAPAAQDKRRENDTTHYTLFLAQACIKMFWSSLYAIRTQEMTPDDENIFWYLRAVLFVAEAVVQLAFLTNIFDRRAEQTSEGPSISRAGCGVAVVLAYNLYILPFAASITDVFRVVSWVPFVFNFGCLVANELGPFRKCTKALAAAHRD</sequence>
<keyword evidence="2" id="KW-1133">Transmembrane helix</keyword>
<feature type="transmembrane region" description="Helical" evidence="2">
    <location>
        <begin position="132"/>
        <end position="151"/>
    </location>
</feature>
<comment type="caution">
    <text evidence="3">The sequence shown here is derived from an EMBL/GenBank/DDBJ whole genome shotgun (WGS) entry which is preliminary data.</text>
</comment>
<keyword evidence="2" id="KW-0812">Transmembrane</keyword>
<feature type="compositionally biased region" description="Basic and acidic residues" evidence="1">
    <location>
        <begin position="1"/>
        <end position="19"/>
    </location>
</feature>
<proteinExistence type="predicted"/>
<feature type="transmembrane region" description="Helical" evidence="2">
    <location>
        <begin position="68"/>
        <end position="92"/>
    </location>
</feature>
<keyword evidence="2" id="KW-0472">Membrane</keyword>
<reference evidence="3" key="1">
    <citation type="submission" date="2017-09" db="EMBL/GenBank/DDBJ databases">
        <title>Polyketide synthases of a Diaporthe helianthi virulent isolate.</title>
        <authorList>
            <person name="Baroncelli R."/>
        </authorList>
    </citation>
    <scope>NUCLEOTIDE SEQUENCE [LARGE SCALE GENOMIC DNA]</scope>
    <source>
        <strain evidence="3">7/96</strain>
    </source>
</reference>
<gene>
    <name evidence="3" type="ORF">DHEL01_v202061</name>
</gene>